<sequence length="1217" mass="142252">MRYLNKIVFINSATIPYSEIQLDGNIHFIGTQGVGKSTILRAILYFYNADSRKLGIPNGPTVKSFADWYLSYANSYIIYEVARETGAYCVVAFKSQNRVCYRFIDTPYYAEYFIKETGEVYNNWDTIREKLDANRINVSSMVNSYDQYRDILYGNFIGKNEFKKYALLEAKQYKNIYRTIQNVFLNTKLDANEIKQTIISSMEDEHITIDLDQYNHHLKGFETELNDIKRFRFPSVQKQAENSIQTLSAIRHLKREQSSLAGFLKYRLEIIESEKPVLHLQKEDKKKLLNAEKQKLNYEKELFEKRKVKINESVSQLNGKLKDAANQKKFYESINISELIKRVSANEEKKLEFESLKNERTLLTNKFSDINNKYEALIKEQENQLNAFVNQKDIQKVEIEKEVVKFISDLNSEYEKLFNALESEHETEIKDKETELDRKKEDVHNLEKQKVTIKHTKFYEKEIEQAIQSINEAKLAYKEESNNIISYKQQVETLQTKWNYEKSEIEKNSERKKEKLQEELDTIRLHKDEIEDRINKSKDSLYGWLNQNKPGWENTIGKIIDEKLLFQDGLSPKLHNDSSSIYGIEINLNEIDLKIKNIDDFRFELNKLNDSIEHYQKDIQYITVVLEKDLDNIQRRNLPKIKGLKEKARQAEYLCEQLTKQIEKFELDKNSFTNKALNEKLDEIEKIQVEIDKAIVIKQEAYKDYETCKTKLRKNKEIKQKEKTRRINELKAENNAKIQELQQQIIERQTLIAEKIVILKTERNNELDNKGADTGLLSEIEKQIITVENELAFIEKKRNTVSDYYKDKRELFDKEKEFKNEIKVLEEKLTHSQNEFSTLNKTFSKKVTDIQESITEIEAKIICFQNDEEKYAKQTGSSALEFFESTKSTIQPISNSKTAVDIIDDIIDNNSKVTNKHQELRESIDKFLSHFSEGNIFNFPSKLIEIEEFINWAEELSDFIEEGKINQFEKRTNERFAYIISSVGKETTMLISKTGEIKKIINKINADFRQKNFVTAINNIELDITDSKNTAVMLLKKIKEFNDDNSLSLGAANLFSGVDQDKNNEKAVELLKQLVREINQAKDSVIQLTDSFELSFRVEENGNDTGWVEKLSNVGSEGTDVLVKAMINIMLLNVFKEGASRKFKDFKLHCMMDEIGKLHPNNVKGILNFANDRNILLINGSPTESTPLNYRHIYKISKDDSKQSKIKRIISNPVLVE</sequence>
<dbReference type="Proteomes" id="UP000032900">
    <property type="component" value="Unassembled WGS sequence"/>
</dbReference>
<organism evidence="2 3">
    <name type="scientific">Geofilum rubicundum JCM 15548</name>
    <dbReference type="NCBI Taxonomy" id="1236989"/>
    <lineage>
        <taxon>Bacteria</taxon>
        <taxon>Pseudomonadati</taxon>
        <taxon>Bacteroidota</taxon>
        <taxon>Bacteroidia</taxon>
        <taxon>Marinilabiliales</taxon>
        <taxon>Marinilabiliaceae</taxon>
        <taxon>Geofilum</taxon>
    </lineage>
</organism>
<keyword evidence="3" id="KW-1185">Reference proteome</keyword>
<feature type="coiled-coil region" evidence="1">
    <location>
        <begin position="1064"/>
        <end position="1091"/>
    </location>
</feature>
<dbReference type="EMBL" id="BAZW01000021">
    <property type="protein sequence ID" value="GAO30317.1"/>
    <property type="molecule type" value="Genomic_DNA"/>
</dbReference>
<accession>A0A0E9LXK4</accession>
<dbReference type="AlphaFoldDB" id="A0A0E9LXK4"/>
<name>A0A0E9LXK4_9BACT</name>
<comment type="caution">
    <text evidence="2">The sequence shown here is derived from an EMBL/GenBank/DDBJ whole genome shotgun (WGS) entry which is preliminary data.</text>
</comment>
<dbReference type="Gene3D" id="3.40.50.300">
    <property type="entry name" value="P-loop containing nucleotide triphosphate hydrolases"/>
    <property type="match status" value="1"/>
</dbReference>
<dbReference type="SUPFAM" id="SSF52540">
    <property type="entry name" value="P-loop containing nucleoside triphosphate hydrolases"/>
    <property type="match status" value="1"/>
</dbReference>
<dbReference type="RefSeq" id="WP_062125194.1">
    <property type="nucleotide sequence ID" value="NZ_BAZW01000021.1"/>
</dbReference>
<evidence type="ECO:0000256" key="1">
    <source>
        <dbReference type="SAM" id="Coils"/>
    </source>
</evidence>
<feature type="coiled-coil region" evidence="1">
    <location>
        <begin position="346"/>
        <end position="398"/>
    </location>
</feature>
<dbReference type="Pfam" id="PF12128">
    <property type="entry name" value="DUF3584"/>
    <property type="match status" value="1"/>
</dbReference>
<dbReference type="OrthoDB" id="9810371at2"/>
<keyword evidence="1" id="KW-0175">Coiled coil</keyword>
<evidence type="ECO:0000313" key="3">
    <source>
        <dbReference type="Proteomes" id="UP000032900"/>
    </source>
</evidence>
<protein>
    <submittedName>
        <fullName evidence="2">ATPase</fullName>
    </submittedName>
</protein>
<feature type="coiled-coil region" evidence="1">
    <location>
        <begin position="777"/>
        <end position="842"/>
    </location>
</feature>
<reference evidence="2 3" key="1">
    <citation type="journal article" date="2015" name="Microbes Environ.">
        <title>Distribution and evolution of nitrogen fixation genes in the phylum bacteroidetes.</title>
        <authorList>
            <person name="Inoue J."/>
            <person name="Oshima K."/>
            <person name="Suda W."/>
            <person name="Sakamoto M."/>
            <person name="Iino T."/>
            <person name="Noda S."/>
            <person name="Hongoh Y."/>
            <person name="Hattori M."/>
            <person name="Ohkuma M."/>
        </authorList>
    </citation>
    <scope>NUCLEOTIDE SEQUENCE [LARGE SCALE GENOMIC DNA]</scope>
    <source>
        <strain evidence="2">JCM 15548</strain>
    </source>
</reference>
<dbReference type="InterPro" id="IPR027417">
    <property type="entry name" value="P-loop_NTPase"/>
</dbReference>
<proteinExistence type="predicted"/>
<dbReference type="STRING" id="1236989.JCM15548_12580"/>
<feature type="coiled-coil region" evidence="1">
    <location>
        <begin position="422"/>
        <end position="533"/>
    </location>
</feature>
<dbReference type="InterPro" id="IPR021979">
    <property type="entry name" value="DUF3584"/>
</dbReference>
<feature type="coiled-coil region" evidence="1">
    <location>
        <begin position="713"/>
        <end position="747"/>
    </location>
</feature>
<gene>
    <name evidence="2" type="ORF">JCM15548_12580</name>
</gene>
<evidence type="ECO:0000313" key="2">
    <source>
        <dbReference type="EMBL" id="GAO30317.1"/>
    </source>
</evidence>
<feature type="coiled-coil region" evidence="1">
    <location>
        <begin position="598"/>
        <end position="675"/>
    </location>
</feature>